<evidence type="ECO:0008006" key="4">
    <source>
        <dbReference type="Google" id="ProtNLM"/>
    </source>
</evidence>
<dbReference type="CDD" id="cd12105">
    <property type="entry name" value="HmuY"/>
    <property type="match status" value="1"/>
</dbReference>
<gene>
    <name evidence="2" type="ORF">ES676_05695</name>
</gene>
<sequence>MINKFFTLFLCTSVLAFTSCSSDDDTITNSGPIAIIVEGASLSPQIGGPNEQNQVYIDLSTNVSTNVQRDTWDLGFYSGDEFRVTINGSIYMATAALASTDIDAINSSNAEVVDLQPGVKVGTYDAISGTYIDGPSGAIDATAINEISSVEADNSVYLVNLGNTVGTTAPATGSVATKGDHRGWKKIRVLKSGNDYILQYADLDATTHQEVTISKTLGYNFTHFSFDTNSIISVEPAQSEWDLNFTVFTDEITGYGAYGYSDFVVINAKSEVEAYKIDGETEGLTYSEFTKADVVNANFSEDQRAIGGNWRAGGGPGQLPALYDTVFFILKDFDGNVYKIKFLSMYNDAGERGHPQFVYSLLQ</sequence>
<dbReference type="Pfam" id="PF14064">
    <property type="entry name" value="HmuY"/>
    <property type="match status" value="2"/>
</dbReference>
<evidence type="ECO:0000256" key="1">
    <source>
        <dbReference type="SAM" id="SignalP"/>
    </source>
</evidence>
<name>A0A8H2QFF7_9FLAO</name>
<accession>A0A8H2QFF7</accession>
<dbReference type="InterPro" id="IPR025921">
    <property type="entry name" value="HmuY"/>
</dbReference>
<dbReference type="RefSeq" id="WP_148369237.1">
    <property type="nucleotide sequence ID" value="NZ_VSKM01000005.1"/>
</dbReference>
<protein>
    <recommendedName>
        <fullName evidence="4">HmuY family protein</fullName>
    </recommendedName>
</protein>
<dbReference type="EMBL" id="VSKM01000005">
    <property type="protein sequence ID" value="TYB75941.1"/>
    <property type="molecule type" value="Genomic_DNA"/>
</dbReference>
<evidence type="ECO:0000313" key="2">
    <source>
        <dbReference type="EMBL" id="TYB75941.1"/>
    </source>
</evidence>
<comment type="caution">
    <text evidence="2">The sequence shown here is derived from an EMBL/GenBank/DDBJ whole genome shotgun (WGS) entry which is preliminary data.</text>
</comment>
<dbReference type="AlphaFoldDB" id="A0A8H2QFF7"/>
<proteinExistence type="predicted"/>
<organism evidence="2 3">
    <name type="scientific">Bizionia saleffrena</name>
    <dbReference type="NCBI Taxonomy" id="291189"/>
    <lineage>
        <taxon>Bacteria</taxon>
        <taxon>Pseudomonadati</taxon>
        <taxon>Bacteroidota</taxon>
        <taxon>Flavobacteriia</taxon>
        <taxon>Flavobacteriales</taxon>
        <taxon>Flavobacteriaceae</taxon>
        <taxon>Bizionia</taxon>
    </lineage>
</organism>
<feature type="signal peptide" evidence="1">
    <location>
        <begin position="1"/>
        <end position="16"/>
    </location>
</feature>
<dbReference type="Proteomes" id="UP000323324">
    <property type="component" value="Unassembled WGS sequence"/>
</dbReference>
<dbReference type="PROSITE" id="PS51257">
    <property type="entry name" value="PROKAR_LIPOPROTEIN"/>
    <property type="match status" value="1"/>
</dbReference>
<evidence type="ECO:0000313" key="3">
    <source>
        <dbReference type="Proteomes" id="UP000323324"/>
    </source>
</evidence>
<feature type="chain" id="PRO_5034111973" description="HmuY family protein" evidence="1">
    <location>
        <begin position="17"/>
        <end position="363"/>
    </location>
</feature>
<keyword evidence="1" id="KW-0732">Signal</keyword>
<reference evidence="2 3" key="1">
    <citation type="submission" date="2019-08" db="EMBL/GenBank/DDBJ databases">
        <title>Genomes of Antarctic Bizionia species.</title>
        <authorList>
            <person name="Bowman J.P."/>
        </authorList>
    </citation>
    <scope>NUCLEOTIDE SEQUENCE [LARGE SCALE GENOMIC DNA]</scope>
    <source>
        <strain evidence="2 3">HFD</strain>
    </source>
</reference>
<keyword evidence="3" id="KW-1185">Reference proteome</keyword>